<dbReference type="PRINTS" id="PR01802">
    <property type="entry name" value="SYNEMBRYN"/>
</dbReference>
<dbReference type="STRING" id="7375.A0A0L0BXN9"/>
<evidence type="ECO:0000256" key="2">
    <source>
        <dbReference type="ARBA" id="ARBA00009049"/>
    </source>
</evidence>
<keyword evidence="4" id="KW-0344">Guanine-nucleotide releasing factor</keyword>
<dbReference type="Gene3D" id="1.25.10.10">
    <property type="entry name" value="Leucine-rich Repeat Variant"/>
    <property type="match status" value="1"/>
</dbReference>
<protein>
    <submittedName>
        <fullName evidence="6">Synembryn</fullName>
    </submittedName>
</protein>
<reference evidence="6 7" key="1">
    <citation type="journal article" date="2015" name="Nat. Commun.">
        <title>Lucilia cuprina genome unlocks parasitic fly biology to underpin future interventions.</title>
        <authorList>
            <person name="Anstead C.A."/>
            <person name="Korhonen P.K."/>
            <person name="Young N.D."/>
            <person name="Hall R.S."/>
            <person name="Jex A.R."/>
            <person name="Murali S.C."/>
            <person name="Hughes D.S."/>
            <person name="Lee S.F."/>
            <person name="Perry T."/>
            <person name="Stroehlein A.J."/>
            <person name="Ansell B.R."/>
            <person name="Breugelmans B."/>
            <person name="Hofmann A."/>
            <person name="Qu J."/>
            <person name="Dugan S."/>
            <person name="Lee S.L."/>
            <person name="Chao H."/>
            <person name="Dinh H."/>
            <person name="Han Y."/>
            <person name="Doddapaneni H.V."/>
            <person name="Worley K.C."/>
            <person name="Muzny D.M."/>
            <person name="Ioannidis P."/>
            <person name="Waterhouse R.M."/>
            <person name="Zdobnov E.M."/>
            <person name="James P.J."/>
            <person name="Bagnall N.H."/>
            <person name="Kotze A.C."/>
            <person name="Gibbs R.A."/>
            <person name="Richards S."/>
            <person name="Batterham P."/>
            <person name="Gasser R.B."/>
        </authorList>
    </citation>
    <scope>NUCLEOTIDE SEQUENCE [LARGE SCALE GENOMIC DNA]</scope>
    <source>
        <strain evidence="6 7">LS</strain>
        <tissue evidence="6">Full body</tissue>
    </source>
</reference>
<proteinExistence type="inferred from homology"/>
<sequence length="554" mass="63542">MDADQLKQLQDKNIQKFPKILEQFNKENANLFKFDKFHKNDLWITLWKTVFNILNDERLEEHHILCLNTIRILSRDEASLMKNNIVDDIGCLLKMAHLTMSSSLVGEPSQEQESPRSVSSLDILADFNMERVVEALKCLCNLVFQNAEIRRDCVRQNVADQIFHRLSSTLQVPEKIELFDMKLLFLITALETSVRSRVLFELNGLTYMTELMDEKLRSTKEFSDGQLDVIIEMLKVMFNITSCTDKSPSENEIQSLHLTSVIRDLLLRFGAMSNERERQVVSHSIDLLTNISSSCLSELMLKVDGPSSSSASTKNCRIFENRNVTALDIILNFLLYALDDLEKNTSSNKEHVQPVLTILVKCVCSNSTMRHYVRSIVLPPLRDVYKRPEEGNELRNYLCRLLMNPNMVVRNLSYELLLVCCKKNPNRLIKHFGYGNMAGLFANAGILDCRKPDTSEYSSDSEDSDTEEYKRIKNSVNPVLGCYMPPTTNPLDGMSEEQKEYEAEKLAQLVDKLHRGGIIKPCRINEEGKPEPVDHILQLQQELPQQQVQQKGKD</sequence>
<dbReference type="InterPro" id="IPR016024">
    <property type="entry name" value="ARM-type_fold"/>
</dbReference>
<dbReference type="PANTHER" id="PTHR12425">
    <property type="entry name" value="SYNEMBRYN"/>
    <property type="match status" value="1"/>
</dbReference>
<name>A0A0L0BXN9_LUCCU</name>
<keyword evidence="7" id="KW-1185">Reference proteome</keyword>
<dbReference type="EMBL" id="JRES01001179">
    <property type="protein sequence ID" value="KNC24770.1"/>
    <property type="molecule type" value="Genomic_DNA"/>
</dbReference>
<dbReference type="PANTHER" id="PTHR12425:SF5">
    <property type="entry name" value="SYNEMBRYN"/>
    <property type="match status" value="1"/>
</dbReference>
<dbReference type="SUPFAM" id="SSF48371">
    <property type="entry name" value="ARM repeat"/>
    <property type="match status" value="1"/>
</dbReference>
<organism evidence="6 7">
    <name type="scientific">Lucilia cuprina</name>
    <name type="common">Green bottle fly</name>
    <name type="synonym">Australian sheep blowfly</name>
    <dbReference type="NCBI Taxonomy" id="7375"/>
    <lineage>
        <taxon>Eukaryota</taxon>
        <taxon>Metazoa</taxon>
        <taxon>Ecdysozoa</taxon>
        <taxon>Arthropoda</taxon>
        <taxon>Hexapoda</taxon>
        <taxon>Insecta</taxon>
        <taxon>Pterygota</taxon>
        <taxon>Neoptera</taxon>
        <taxon>Endopterygota</taxon>
        <taxon>Diptera</taxon>
        <taxon>Brachycera</taxon>
        <taxon>Muscomorpha</taxon>
        <taxon>Oestroidea</taxon>
        <taxon>Calliphoridae</taxon>
        <taxon>Luciliinae</taxon>
        <taxon>Lucilia</taxon>
    </lineage>
</organism>
<dbReference type="GO" id="GO:0001965">
    <property type="term" value="F:G-protein alpha-subunit binding"/>
    <property type="evidence" value="ECO:0007669"/>
    <property type="project" value="TreeGrafter"/>
</dbReference>
<keyword evidence="3" id="KW-0963">Cytoplasm</keyword>
<comment type="subcellular location">
    <subcellularLocation>
        <location evidence="1">Cytoplasm</location>
        <location evidence="1">Cell cortex</location>
    </subcellularLocation>
</comment>
<dbReference type="AlphaFoldDB" id="A0A0L0BXN9"/>
<evidence type="ECO:0000256" key="3">
    <source>
        <dbReference type="ARBA" id="ARBA00022490"/>
    </source>
</evidence>
<dbReference type="Pfam" id="PF10165">
    <property type="entry name" value="Ric8"/>
    <property type="match status" value="1"/>
</dbReference>
<dbReference type="GO" id="GO:0005085">
    <property type="term" value="F:guanyl-nucleotide exchange factor activity"/>
    <property type="evidence" value="ECO:0007669"/>
    <property type="project" value="UniProtKB-KW"/>
</dbReference>
<evidence type="ECO:0000313" key="7">
    <source>
        <dbReference type="Proteomes" id="UP000037069"/>
    </source>
</evidence>
<evidence type="ECO:0000313" key="6">
    <source>
        <dbReference type="EMBL" id="KNC24770.1"/>
    </source>
</evidence>
<dbReference type="InterPro" id="IPR008376">
    <property type="entry name" value="Chaperone_Ric-8_A/B"/>
</dbReference>
<accession>A0A0L0BXN9</accession>
<dbReference type="InterPro" id="IPR019318">
    <property type="entry name" value="Gua_nucleotide_exch_fac_Ric8"/>
</dbReference>
<dbReference type="OrthoDB" id="5585685at2759"/>
<evidence type="ECO:0000256" key="5">
    <source>
        <dbReference type="ARBA" id="ARBA00023186"/>
    </source>
</evidence>
<dbReference type="GO" id="GO:0005938">
    <property type="term" value="C:cell cortex"/>
    <property type="evidence" value="ECO:0007669"/>
    <property type="project" value="UniProtKB-SubCell"/>
</dbReference>
<dbReference type="InterPro" id="IPR011989">
    <property type="entry name" value="ARM-like"/>
</dbReference>
<evidence type="ECO:0000256" key="4">
    <source>
        <dbReference type="ARBA" id="ARBA00022658"/>
    </source>
</evidence>
<keyword evidence="5" id="KW-0143">Chaperone</keyword>
<comment type="similarity">
    <text evidence="2">Belongs to the synembryn family.</text>
</comment>
<dbReference type="GO" id="GO:0007186">
    <property type="term" value="P:G protein-coupled receptor signaling pathway"/>
    <property type="evidence" value="ECO:0007669"/>
    <property type="project" value="TreeGrafter"/>
</dbReference>
<evidence type="ECO:0000256" key="1">
    <source>
        <dbReference type="ARBA" id="ARBA00004544"/>
    </source>
</evidence>
<gene>
    <name evidence="6" type="ORF">FF38_04849</name>
</gene>
<comment type="caution">
    <text evidence="6">The sequence shown here is derived from an EMBL/GenBank/DDBJ whole genome shotgun (WGS) entry which is preliminary data.</text>
</comment>
<dbReference type="OMA" id="NADPIFT"/>
<dbReference type="Proteomes" id="UP000037069">
    <property type="component" value="Unassembled WGS sequence"/>
</dbReference>